<dbReference type="EMBL" id="OFSQ01000013">
    <property type="protein sequence ID" value="SOY50900.1"/>
    <property type="molecule type" value="Genomic_DNA"/>
</dbReference>
<feature type="region of interest" description="Disordered" evidence="1">
    <location>
        <begin position="72"/>
        <end position="107"/>
    </location>
</feature>
<proteinExistence type="predicted"/>
<accession>A0A375BR64</accession>
<sequence length="182" mass="19549">MDRRAQLPGAQLHARRHAGGRRRAVLPLVVPRARHRRVGRGLLRALPRPHPVRPQEPLLRRRLQAGSAALAAGRRALRTQEPPDPAGRAARARGAGRHGGAPARQPALDHAGFAGRMALYHRQADGLSAGAQDPALRGKAITITTTLQTRCRSTTCRCWSLPCLRWALSPASAPACSAWAAA</sequence>
<evidence type="ECO:0000256" key="1">
    <source>
        <dbReference type="SAM" id="MobiDB-lite"/>
    </source>
</evidence>
<protein>
    <submittedName>
        <fullName evidence="2">Uncharacterized protein</fullName>
    </submittedName>
</protein>
<dbReference type="Proteomes" id="UP000256780">
    <property type="component" value="Chromosome CBM2587_a"/>
</dbReference>
<gene>
    <name evidence="2" type="ORF">CBM2587_A200018</name>
</gene>
<dbReference type="AlphaFoldDB" id="A0A375BR64"/>
<feature type="region of interest" description="Disordered" evidence="1">
    <location>
        <begin position="1"/>
        <end position="20"/>
    </location>
</feature>
<comment type="caution">
    <text evidence="2">The sequence shown here is derived from an EMBL/GenBank/DDBJ whole genome shotgun (WGS) entry which is preliminary data.</text>
</comment>
<reference evidence="2" key="1">
    <citation type="submission" date="2018-01" db="EMBL/GenBank/DDBJ databases">
        <authorList>
            <person name="Clerissi C."/>
        </authorList>
    </citation>
    <scope>NUCLEOTIDE SEQUENCE</scope>
    <source>
        <strain evidence="2">Cupriavidus sp. LMG 19464</strain>
    </source>
</reference>
<organism evidence="2">
    <name type="scientific">Cupriavidus taiwanensis</name>
    <dbReference type="NCBI Taxonomy" id="164546"/>
    <lineage>
        <taxon>Bacteria</taxon>
        <taxon>Pseudomonadati</taxon>
        <taxon>Pseudomonadota</taxon>
        <taxon>Betaproteobacteria</taxon>
        <taxon>Burkholderiales</taxon>
        <taxon>Burkholderiaceae</taxon>
        <taxon>Cupriavidus</taxon>
    </lineage>
</organism>
<evidence type="ECO:0000313" key="2">
    <source>
        <dbReference type="EMBL" id="SOY50900.1"/>
    </source>
</evidence>
<name>A0A375BR64_9BURK</name>